<protein>
    <submittedName>
        <fullName evidence="5">LppX_LprAFG lipoprotein</fullName>
    </submittedName>
</protein>
<feature type="signal peptide" evidence="4">
    <location>
        <begin position="1"/>
        <end position="24"/>
    </location>
</feature>
<dbReference type="InterPro" id="IPR009830">
    <property type="entry name" value="LppX/LprAFG"/>
</dbReference>
<dbReference type="GO" id="GO:0030313">
    <property type="term" value="C:cell envelope"/>
    <property type="evidence" value="ECO:0007669"/>
    <property type="project" value="UniProtKB-SubCell"/>
</dbReference>
<dbReference type="Proteomes" id="UP000295578">
    <property type="component" value="Unassembled WGS sequence"/>
</dbReference>
<proteinExistence type="inferred from homology"/>
<gene>
    <name evidence="5" type="ORF">E1293_11335</name>
</gene>
<evidence type="ECO:0000256" key="1">
    <source>
        <dbReference type="ARBA" id="ARBA00004196"/>
    </source>
</evidence>
<keyword evidence="5" id="KW-0449">Lipoprotein</keyword>
<evidence type="ECO:0000313" key="5">
    <source>
        <dbReference type="EMBL" id="TDD85374.1"/>
    </source>
</evidence>
<sequence length="297" mass="31613">MIRRFAAGAALATGLALSLTGCFGDPGKTVDEAGKGLKLSAAQVLGKAAEKTGQTDSFKADLNMQMTGGSGPTGDVSANGTMQYRTKPDLAYSMNFADMSAGGKSIGAMEQRLVGRNMYIKMGMLSQLTGGTGKPWMKISLDEIGAKSGMNIDQLLQQSRQMDPVQNTKMLTASKDAREVGKETIDGVETTHYTGTYRMEDAIAKLSPEMQEAYRKNASSTGMEAMHFDLWVDGQQLPRQMTMKSLESASQNMTMTMKYHDFGKPVDITEPPASQVSDFGDLLGKIGTGAGAGIPGS</sequence>
<organism evidence="5 6">
    <name type="scientific">Actinomadura darangshiensis</name>
    <dbReference type="NCBI Taxonomy" id="705336"/>
    <lineage>
        <taxon>Bacteria</taxon>
        <taxon>Bacillati</taxon>
        <taxon>Actinomycetota</taxon>
        <taxon>Actinomycetes</taxon>
        <taxon>Streptosporangiales</taxon>
        <taxon>Thermomonosporaceae</taxon>
        <taxon>Actinomadura</taxon>
    </lineage>
</organism>
<reference evidence="5 6" key="1">
    <citation type="submission" date="2019-03" db="EMBL/GenBank/DDBJ databases">
        <title>Draft genome sequences of novel Actinobacteria.</title>
        <authorList>
            <person name="Sahin N."/>
            <person name="Ay H."/>
            <person name="Saygin H."/>
        </authorList>
    </citation>
    <scope>NUCLEOTIDE SEQUENCE [LARGE SCALE GENOMIC DNA]</scope>
    <source>
        <strain evidence="5 6">DSM 45941</strain>
    </source>
</reference>
<dbReference type="AlphaFoldDB" id="A0A4R5BNA4"/>
<dbReference type="SUPFAM" id="SSF89392">
    <property type="entry name" value="Prokaryotic lipoproteins and lipoprotein localization factors"/>
    <property type="match status" value="1"/>
</dbReference>
<keyword evidence="3" id="KW-1003">Cell membrane</keyword>
<evidence type="ECO:0000256" key="4">
    <source>
        <dbReference type="SAM" id="SignalP"/>
    </source>
</evidence>
<dbReference type="RefSeq" id="WP_132196729.1">
    <property type="nucleotide sequence ID" value="NZ_SMKY01000037.1"/>
</dbReference>
<evidence type="ECO:0000256" key="3">
    <source>
        <dbReference type="ARBA" id="ARBA00022475"/>
    </source>
</evidence>
<dbReference type="Pfam" id="PF07161">
    <property type="entry name" value="LppX_LprAFG"/>
    <property type="match status" value="1"/>
</dbReference>
<feature type="chain" id="PRO_5020510325" evidence="4">
    <location>
        <begin position="25"/>
        <end position="297"/>
    </location>
</feature>
<dbReference type="Gene3D" id="2.50.20.20">
    <property type="match status" value="1"/>
</dbReference>
<name>A0A4R5BNA4_9ACTN</name>
<comment type="caution">
    <text evidence="5">The sequence shown here is derived from an EMBL/GenBank/DDBJ whole genome shotgun (WGS) entry which is preliminary data.</text>
</comment>
<evidence type="ECO:0000313" key="6">
    <source>
        <dbReference type="Proteomes" id="UP000295578"/>
    </source>
</evidence>
<keyword evidence="4" id="KW-0732">Signal</keyword>
<dbReference type="PROSITE" id="PS51257">
    <property type="entry name" value="PROKAR_LIPOPROTEIN"/>
    <property type="match status" value="1"/>
</dbReference>
<dbReference type="InterPro" id="IPR029046">
    <property type="entry name" value="LolA/LolB/LppX"/>
</dbReference>
<comment type="similarity">
    <text evidence="2">Belongs to the LppX/LprAFG lipoprotein family.</text>
</comment>
<accession>A0A4R5BNA4</accession>
<dbReference type="OrthoDB" id="3369896at2"/>
<comment type="subcellular location">
    <subcellularLocation>
        <location evidence="1">Cell envelope</location>
    </subcellularLocation>
</comment>
<evidence type="ECO:0000256" key="2">
    <source>
        <dbReference type="ARBA" id="ARBA00009194"/>
    </source>
</evidence>
<dbReference type="EMBL" id="SMKY01000037">
    <property type="protein sequence ID" value="TDD85374.1"/>
    <property type="molecule type" value="Genomic_DNA"/>
</dbReference>
<keyword evidence="3" id="KW-0472">Membrane</keyword>
<keyword evidence="6" id="KW-1185">Reference proteome</keyword>